<evidence type="ECO:0000313" key="12">
    <source>
        <dbReference type="EMBL" id="MBB5284098.1"/>
    </source>
</evidence>
<dbReference type="PANTHER" id="PTHR30069">
    <property type="entry name" value="TONB-DEPENDENT OUTER MEMBRANE RECEPTOR"/>
    <property type="match status" value="1"/>
</dbReference>
<evidence type="ECO:0000259" key="10">
    <source>
        <dbReference type="Pfam" id="PF07715"/>
    </source>
</evidence>
<feature type="domain" description="Outer membrane protein beta-barrel" evidence="11">
    <location>
        <begin position="389"/>
        <end position="797"/>
    </location>
</feature>
<sequence length="818" mass="92292">MKRFYSTCFLLVFSLATAYAQTSAVLGRIADASTRQPLEYASVTLHLAADSALVEGTVTNAEGYFEILKLKPGSYYLQTFFMGYKTHRQPLRLDRGQRLDLGTLAMAVDAKVLDAVNVTGQRAAVTTQLDRQIYRADQFQSAVGGTAVDVLRNMPSVTVNAEGEVSLRGSSGFLVLLNGKPIQSDLVALLNQLPANAIENIEIITTPSARYDPDGKGGIINITTRKGASDGFSVLANAQLGLPSVQDFDNAEKPQRYGADLTLNYRRDKWDISVGGNYLRNDIAGRREGDVRTTIGNRLTRFPSVGERSFDRYNHSARASVAYEPSKTDAFSAGFYYGHRTEYRLADILYNNTTQDLTTGQTIGQITYFNSNLVKKRGEFYSGTFDYTHTFANKATLMASALYEYDYLDGYTKNRNLDERDFRDTLQYTLTTTARPLRGYRAALDYSLPLGTRKLELGYQYRNQQDDGTFVYLEKEGNFTPLVLFPEFTGSINVDNQIHSLYSQYSGRTRRLEYLAGLRFEYATRDVRVGPGTQTFDLRLTNLFPSVNLLYTFDDHLKGKAGYSRRVQRTNNFALNPLPEREHSETLEQGDPNLLPEFVGLSELGLIRTFDKGSWFATLYHQQITNVINRVNSVYADTILNRIFTNAGTARRWGLELGLDVEPVKGWKLYLGGNLYDYRIRGQLFENTVVFNNNSLVYSLNGNSSVQLSPTLTWQTNLNYLSRRITAQGEDSRFVIPNTSLKKTFLKGRLATTLQWQNMSLGLLKSNEQRITTSGLDFFTTTNYILEKDIFMLNVSYSLNQLSKRSKLPTNEFGEKEF</sequence>
<dbReference type="Gene3D" id="2.40.170.20">
    <property type="entry name" value="TonB-dependent receptor, beta-barrel domain"/>
    <property type="match status" value="1"/>
</dbReference>
<dbReference type="AlphaFoldDB" id="A0A840TVF8"/>
<dbReference type="Pfam" id="PF07715">
    <property type="entry name" value="Plug"/>
    <property type="match status" value="1"/>
</dbReference>
<keyword evidence="7 8" id="KW-0998">Cell outer membrane</keyword>
<gene>
    <name evidence="12" type="ORF">HNQ92_002241</name>
</gene>
<keyword evidence="5 9" id="KW-0732">Signal</keyword>
<keyword evidence="6 8" id="KW-0472">Membrane</keyword>
<keyword evidence="12" id="KW-0675">Receptor</keyword>
<evidence type="ECO:0000256" key="7">
    <source>
        <dbReference type="ARBA" id="ARBA00023237"/>
    </source>
</evidence>
<evidence type="ECO:0000256" key="3">
    <source>
        <dbReference type="ARBA" id="ARBA00022452"/>
    </source>
</evidence>
<organism evidence="12 13">
    <name type="scientific">Rhabdobacter roseus</name>
    <dbReference type="NCBI Taxonomy" id="1655419"/>
    <lineage>
        <taxon>Bacteria</taxon>
        <taxon>Pseudomonadati</taxon>
        <taxon>Bacteroidota</taxon>
        <taxon>Cytophagia</taxon>
        <taxon>Cytophagales</taxon>
        <taxon>Cytophagaceae</taxon>
        <taxon>Rhabdobacter</taxon>
    </lineage>
</organism>
<dbReference type="InterPro" id="IPR037066">
    <property type="entry name" value="Plug_dom_sf"/>
</dbReference>
<evidence type="ECO:0000256" key="8">
    <source>
        <dbReference type="PROSITE-ProRule" id="PRU01360"/>
    </source>
</evidence>
<dbReference type="PROSITE" id="PS52016">
    <property type="entry name" value="TONB_DEPENDENT_REC_3"/>
    <property type="match status" value="1"/>
</dbReference>
<evidence type="ECO:0000313" key="13">
    <source>
        <dbReference type="Proteomes" id="UP000557307"/>
    </source>
</evidence>
<evidence type="ECO:0000256" key="6">
    <source>
        <dbReference type="ARBA" id="ARBA00023136"/>
    </source>
</evidence>
<dbReference type="GO" id="GO:0009279">
    <property type="term" value="C:cell outer membrane"/>
    <property type="evidence" value="ECO:0007669"/>
    <property type="project" value="UniProtKB-SubCell"/>
</dbReference>
<dbReference type="InterPro" id="IPR041700">
    <property type="entry name" value="OMP_b-brl_3"/>
</dbReference>
<dbReference type="PANTHER" id="PTHR30069:SF29">
    <property type="entry name" value="HEMOGLOBIN AND HEMOGLOBIN-HAPTOGLOBIN-BINDING PROTEIN 1-RELATED"/>
    <property type="match status" value="1"/>
</dbReference>
<evidence type="ECO:0000256" key="1">
    <source>
        <dbReference type="ARBA" id="ARBA00004571"/>
    </source>
</evidence>
<dbReference type="Proteomes" id="UP000557307">
    <property type="component" value="Unassembled WGS sequence"/>
</dbReference>
<keyword evidence="2 8" id="KW-0813">Transport</keyword>
<evidence type="ECO:0000256" key="2">
    <source>
        <dbReference type="ARBA" id="ARBA00022448"/>
    </source>
</evidence>
<evidence type="ECO:0000256" key="9">
    <source>
        <dbReference type="SAM" id="SignalP"/>
    </source>
</evidence>
<feature type="chain" id="PRO_5032746184" evidence="9">
    <location>
        <begin position="21"/>
        <end position="818"/>
    </location>
</feature>
<dbReference type="Pfam" id="PF13620">
    <property type="entry name" value="CarboxypepD_reg"/>
    <property type="match status" value="1"/>
</dbReference>
<dbReference type="InterPro" id="IPR039426">
    <property type="entry name" value="TonB-dep_rcpt-like"/>
</dbReference>
<comment type="caution">
    <text evidence="12">The sequence shown here is derived from an EMBL/GenBank/DDBJ whole genome shotgun (WGS) entry which is preliminary data.</text>
</comment>
<evidence type="ECO:0000256" key="4">
    <source>
        <dbReference type="ARBA" id="ARBA00022692"/>
    </source>
</evidence>
<dbReference type="RefSeq" id="WP_184174065.1">
    <property type="nucleotide sequence ID" value="NZ_JACHGF010000003.1"/>
</dbReference>
<protein>
    <submittedName>
        <fullName evidence="12">Outer membrane receptor protein involved in Fe transport</fullName>
    </submittedName>
</protein>
<feature type="signal peptide" evidence="9">
    <location>
        <begin position="1"/>
        <end position="20"/>
    </location>
</feature>
<dbReference type="Gene3D" id="2.60.40.1120">
    <property type="entry name" value="Carboxypeptidase-like, regulatory domain"/>
    <property type="match status" value="1"/>
</dbReference>
<dbReference type="Gene3D" id="2.170.130.10">
    <property type="entry name" value="TonB-dependent receptor, plug domain"/>
    <property type="match status" value="1"/>
</dbReference>
<dbReference type="SUPFAM" id="SSF56935">
    <property type="entry name" value="Porins"/>
    <property type="match status" value="1"/>
</dbReference>
<reference evidence="12 13" key="1">
    <citation type="submission" date="2020-08" db="EMBL/GenBank/DDBJ databases">
        <title>Genomic Encyclopedia of Type Strains, Phase IV (KMG-IV): sequencing the most valuable type-strain genomes for metagenomic binning, comparative biology and taxonomic classification.</title>
        <authorList>
            <person name="Goeker M."/>
        </authorList>
    </citation>
    <scope>NUCLEOTIDE SEQUENCE [LARGE SCALE GENOMIC DNA]</scope>
    <source>
        <strain evidence="12 13">DSM 105074</strain>
    </source>
</reference>
<dbReference type="GO" id="GO:0015344">
    <property type="term" value="F:siderophore uptake transmembrane transporter activity"/>
    <property type="evidence" value="ECO:0007669"/>
    <property type="project" value="TreeGrafter"/>
</dbReference>
<dbReference type="InterPro" id="IPR036942">
    <property type="entry name" value="Beta-barrel_TonB_sf"/>
</dbReference>
<evidence type="ECO:0000259" key="11">
    <source>
        <dbReference type="Pfam" id="PF14905"/>
    </source>
</evidence>
<evidence type="ECO:0000256" key="5">
    <source>
        <dbReference type="ARBA" id="ARBA00022729"/>
    </source>
</evidence>
<name>A0A840TVF8_9BACT</name>
<comment type="subcellular location">
    <subcellularLocation>
        <location evidence="1 8">Cell outer membrane</location>
        <topology evidence="1 8">Multi-pass membrane protein</topology>
    </subcellularLocation>
</comment>
<dbReference type="EMBL" id="JACHGF010000003">
    <property type="protein sequence ID" value="MBB5284098.1"/>
    <property type="molecule type" value="Genomic_DNA"/>
</dbReference>
<keyword evidence="13" id="KW-1185">Reference proteome</keyword>
<accession>A0A840TVF8</accession>
<dbReference type="GO" id="GO:0044718">
    <property type="term" value="P:siderophore transmembrane transport"/>
    <property type="evidence" value="ECO:0007669"/>
    <property type="project" value="TreeGrafter"/>
</dbReference>
<dbReference type="SUPFAM" id="SSF49452">
    <property type="entry name" value="Starch-binding domain-like"/>
    <property type="match status" value="1"/>
</dbReference>
<comment type="similarity">
    <text evidence="8">Belongs to the TonB-dependent receptor family.</text>
</comment>
<dbReference type="GO" id="GO:0030246">
    <property type="term" value="F:carbohydrate binding"/>
    <property type="evidence" value="ECO:0007669"/>
    <property type="project" value="InterPro"/>
</dbReference>
<feature type="domain" description="TonB-dependent receptor plug" evidence="10">
    <location>
        <begin position="130"/>
        <end position="219"/>
    </location>
</feature>
<proteinExistence type="inferred from homology"/>
<keyword evidence="3 8" id="KW-1134">Transmembrane beta strand</keyword>
<keyword evidence="4 8" id="KW-0812">Transmembrane</keyword>
<dbReference type="InterPro" id="IPR012910">
    <property type="entry name" value="Plug_dom"/>
</dbReference>
<dbReference type="InterPro" id="IPR013784">
    <property type="entry name" value="Carb-bd-like_fold"/>
</dbReference>
<dbReference type="Pfam" id="PF14905">
    <property type="entry name" value="OMP_b-brl_3"/>
    <property type="match status" value="1"/>
</dbReference>